<dbReference type="Pfam" id="PF00528">
    <property type="entry name" value="BPD_transp_1"/>
    <property type="match status" value="1"/>
</dbReference>
<evidence type="ECO:0000256" key="2">
    <source>
        <dbReference type="ARBA" id="ARBA00022448"/>
    </source>
</evidence>
<dbReference type="InterPro" id="IPR035906">
    <property type="entry name" value="MetI-like_sf"/>
</dbReference>
<dbReference type="PROSITE" id="PS50928">
    <property type="entry name" value="ABC_TM1"/>
    <property type="match status" value="1"/>
</dbReference>
<evidence type="ECO:0000256" key="4">
    <source>
        <dbReference type="ARBA" id="ARBA00022519"/>
    </source>
</evidence>
<evidence type="ECO:0000256" key="1">
    <source>
        <dbReference type="ARBA" id="ARBA00004429"/>
    </source>
</evidence>
<dbReference type="GO" id="GO:0042884">
    <property type="term" value="P:microcin transport"/>
    <property type="evidence" value="ECO:0007669"/>
    <property type="project" value="TreeGrafter"/>
</dbReference>
<feature type="transmembrane region" description="Helical" evidence="8">
    <location>
        <begin position="300"/>
        <end position="327"/>
    </location>
</feature>
<dbReference type="Proteomes" id="UP000199382">
    <property type="component" value="Unassembled WGS sequence"/>
</dbReference>
<feature type="transmembrane region" description="Helical" evidence="8">
    <location>
        <begin position="153"/>
        <end position="174"/>
    </location>
</feature>
<evidence type="ECO:0000256" key="6">
    <source>
        <dbReference type="ARBA" id="ARBA00022989"/>
    </source>
</evidence>
<feature type="transmembrane region" description="Helical" evidence="8">
    <location>
        <begin position="242"/>
        <end position="265"/>
    </location>
</feature>
<evidence type="ECO:0000313" key="10">
    <source>
        <dbReference type="EMBL" id="SDL30528.1"/>
    </source>
</evidence>
<comment type="subcellular location">
    <subcellularLocation>
        <location evidence="1">Cell inner membrane</location>
        <topology evidence="1">Multi-pass membrane protein</topology>
    </subcellularLocation>
    <subcellularLocation>
        <location evidence="8">Cell membrane</location>
        <topology evidence="8">Multi-pass membrane protein</topology>
    </subcellularLocation>
</comment>
<feature type="domain" description="ABC transmembrane type-1" evidence="9">
    <location>
        <begin position="151"/>
        <end position="370"/>
    </location>
</feature>
<keyword evidence="11" id="KW-1185">Reference proteome</keyword>
<dbReference type="CDD" id="cd06261">
    <property type="entry name" value="TM_PBP2"/>
    <property type="match status" value="1"/>
</dbReference>
<name>A0A1G9IZ46_9RHOB</name>
<evidence type="ECO:0000313" key="11">
    <source>
        <dbReference type="Proteomes" id="UP000199382"/>
    </source>
</evidence>
<keyword evidence="7 8" id="KW-0472">Membrane</keyword>
<comment type="similarity">
    <text evidence="8">Belongs to the binding-protein-dependent transport system permease family.</text>
</comment>
<dbReference type="PANTHER" id="PTHR30465">
    <property type="entry name" value="INNER MEMBRANE ABC TRANSPORTER"/>
    <property type="match status" value="1"/>
</dbReference>
<keyword evidence="6 8" id="KW-1133">Transmembrane helix</keyword>
<dbReference type="RefSeq" id="WP_093163191.1">
    <property type="nucleotide sequence ID" value="NZ_FNEK01000077.1"/>
</dbReference>
<dbReference type="Gene3D" id="1.10.3720.10">
    <property type="entry name" value="MetI-like"/>
    <property type="match status" value="1"/>
</dbReference>
<sequence length="384" mass="41960">MGAYILRRLLLIIPTLFGIMLINFTLTQFVPGGPIEQIIAQVQGEGDVFEGIAGGADAGSGAGESSDDRYLGARGLPQDFLDELEVDMGFARVVCTEGFEGTPTLDDPLCEKETIGIVERFGILMGNYLRFDFGESYFRSISVVDLVIEKMPVSITLGLWSTLIAYIVSIPLGIRKAVKDGSPFDTWTSGFIIVAYAIPGFLFAILLLVLFAGGSYWQIFPLRGLVSDGFDQMTTLEKIGDYFWHITLPVLASTISSFATLTLLTKNSFLDEIKKQYVITAKAKGLSESRVLYGHVFRNAMLIVIAGFPAAFLSVFFGASIIIETIFSLDGLGRLGFEAAVARDYPVVFGTLYVFGLIGLLVGILSDMMYVLVDPRIDFEGRQV</sequence>
<dbReference type="GO" id="GO:0055085">
    <property type="term" value="P:transmembrane transport"/>
    <property type="evidence" value="ECO:0007669"/>
    <property type="project" value="InterPro"/>
</dbReference>
<dbReference type="GO" id="GO:0005886">
    <property type="term" value="C:plasma membrane"/>
    <property type="evidence" value="ECO:0007669"/>
    <property type="project" value="UniProtKB-SubCell"/>
</dbReference>
<evidence type="ECO:0000256" key="3">
    <source>
        <dbReference type="ARBA" id="ARBA00022475"/>
    </source>
</evidence>
<evidence type="ECO:0000259" key="9">
    <source>
        <dbReference type="PROSITE" id="PS50928"/>
    </source>
</evidence>
<reference evidence="10 11" key="1">
    <citation type="submission" date="2016-10" db="EMBL/GenBank/DDBJ databases">
        <authorList>
            <person name="de Groot N.N."/>
        </authorList>
    </citation>
    <scope>NUCLEOTIDE SEQUENCE [LARGE SCALE GENOMIC DNA]</scope>
    <source>
        <strain evidence="10 11">DSM 25294</strain>
    </source>
</reference>
<keyword evidence="5 8" id="KW-0812">Transmembrane</keyword>
<evidence type="ECO:0000256" key="5">
    <source>
        <dbReference type="ARBA" id="ARBA00022692"/>
    </source>
</evidence>
<dbReference type="EMBL" id="FNEK01000077">
    <property type="protein sequence ID" value="SDL30528.1"/>
    <property type="molecule type" value="Genomic_DNA"/>
</dbReference>
<dbReference type="InterPro" id="IPR000515">
    <property type="entry name" value="MetI-like"/>
</dbReference>
<dbReference type="SUPFAM" id="SSF161098">
    <property type="entry name" value="MetI-like"/>
    <property type="match status" value="1"/>
</dbReference>
<dbReference type="STRING" id="571298.SAMN04488026_107721"/>
<organism evidence="10 11">
    <name type="scientific">Aliiruegeria lutimaris</name>
    <dbReference type="NCBI Taxonomy" id="571298"/>
    <lineage>
        <taxon>Bacteria</taxon>
        <taxon>Pseudomonadati</taxon>
        <taxon>Pseudomonadota</taxon>
        <taxon>Alphaproteobacteria</taxon>
        <taxon>Rhodobacterales</taxon>
        <taxon>Roseobacteraceae</taxon>
        <taxon>Aliiruegeria</taxon>
    </lineage>
</organism>
<dbReference type="AlphaFoldDB" id="A0A1G9IZ46"/>
<dbReference type="OrthoDB" id="9807402at2"/>
<evidence type="ECO:0000256" key="7">
    <source>
        <dbReference type="ARBA" id="ARBA00023136"/>
    </source>
</evidence>
<feature type="transmembrane region" description="Helical" evidence="8">
    <location>
        <begin position="347"/>
        <end position="373"/>
    </location>
</feature>
<keyword evidence="2 8" id="KW-0813">Transport</keyword>
<accession>A0A1G9IZ46</accession>
<dbReference type="PANTHER" id="PTHR30465:SF66">
    <property type="entry name" value="INNER MEMBRANE ABC TRANSPORTER PERMEASE PROTEIN YEJB"/>
    <property type="match status" value="1"/>
</dbReference>
<keyword evidence="4" id="KW-0997">Cell inner membrane</keyword>
<gene>
    <name evidence="10" type="ORF">SAMN04488026_107721</name>
</gene>
<proteinExistence type="inferred from homology"/>
<feature type="transmembrane region" description="Helical" evidence="8">
    <location>
        <begin position="9"/>
        <end position="26"/>
    </location>
</feature>
<protein>
    <submittedName>
        <fullName evidence="10">Microcin C transport system permease protein</fullName>
    </submittedName>
</protein>
<keyword evidence="3" id="KW-1003">Cell membrane</keyword>
<evidence type="ECO:0000256" key="8">
    <source>
        <dbReference type="RuleBase" id="RU363032"/>
    </source>
</evidence>
<dbReference type="FunFam" id="1.10.3720.10:FF:000014">
    <property type="entry name" value="Microcin C ABC transporter permease YejB"/>
    <property type="match status" value="1"/>
</dbReference>
<feature type="transmembrane region" description="Helical" evidence="8">
    <location>
        <begin position="186"/>
        <end position="212"/>
    </location>
</feature>